<feature type="compositionally biased region" description="Polar residues" evidence="1">
    <location>
        <begin position="48"/>
        <end position="58"/>
    </location>
</feature>
<dbReference type="EMBL" id="KZ670702">
    <property type="protein sequence ID" value="PPR82755.1"/>
    <property type="molecule type" value="Genomic_DNA"/>
</dbReference>
<feature type="region of interest" description="Disordered" evidence="1">
    <location>
        <begin position="20"/>
        <end position="75"/>
    </location>
</feature>
<dbReference type="Proteomes" id="UP000239757">
    <property type="component" value="Unassembled WGS sequence"/>
</dbReference>
<evidence type="ECO:0000313" key="3">
    <source>
        <dbReference type="Proteomes" id="UP000239757"/>
    </source>
</evidence>
<reference evidence="2 3" key="1">
    <citation type="submission" date="2015-01" db="EMBL/GenBank/DDBJ databases">
        <title>Genome of allotetraploid Gossypium barbadense reveals genomic plasticity and fiber elongation in cotton evolution.</title>
        <authorList>
            <person name="Chen X."/>
            <person name="Liu X."/>
            <person name="Zhao B."/>
            <person name="Zheng H."/>
            <person name="Hu Y."/>
            <person name="Lu G."/>
            <person name="Yang C."/>
            <person name="Chen J."/>
            <person name="Shan C."/>
            <person name="Zhang L."/>
            <person name="Zhou Y."/>
            <person name="Wang L."/>
            <person name="Guo W."/>
            <person name="Bai Y."/>
            <person name="Ruan J."/>
            <person name="Shangguan X."/>
            <person name="Mao Y."/>
            <person name="Jiang J."/>
            <person name="Zhu Y."/>
            <person name="Lei J."/>
            <person name="Kang H."/>
            <person name="Chen S."/>
            <person name="He X."/>
            <person name="Wang R."/>
            <person name="Wang Y."/>
            <person name="Chen J."/>
            <person name="Wang L."/>
            <person name="Yu S."/>
            <person name="Wang B."/>
            <person name="Wei J."/>
            <person name="Song S."/>
            <person name="Lu X."/>
            <person name="Gao Z."/>
            <person name="Gu W."/>
            <person name="Deng X."/>
            <person name="Ma D."/>
            <person name="Wang S."/>
            <person name="Liang W."/>
            <person name="Fang L."/>
            <person name="Cai C."/>
            <person name="Zhu X."/>
            <person name="Zhou B."/>
            <person name="Zhang Y."/>
            <person name="Chen Z."/>
            <person name="Xu S."/>
            <person name="Zhu R."/>
            <person name="Wang S."/>
            <person name="Zhang T."/>
            <person name="Zhao G."/>
        </authorList>
    </citation>
    <scope>NUCLEOTIDE SEQUENCE [LARGE SCALE GENOMIC DNA]</scope>
    <source>
        <strain evidence="3">cv. Xinhai21</strain>
        <tissue evidence="2">Leaf</tissue>
    </source>
</reference>
<evidence type="ECO:0000313" key="2">
    <source>
        <dbReference type="EMBL" id="PPR82755.1"/>
    </source>
</evidence>
<name>A0A2P5VV96_GOSBA</name>
<accession>A0A2P5VV96</accession>
<evidence type="ECO:0000256" key="1">
    <source>
        <dbReference type="SAM" id="MobiDB-lite"/>
    </source>
</evidence>
<organism evidence="2 3">
    <name type="scientific">Gossypium barbadense</name>
    <name type="common">Sea Island cotton</name>
    <name type="synonym">Hibiscus barbadensis</name>
    <dbReference type="NCBI Taxonomy" id="3634"/>
    <lineage>
        <taxon>Eukaryota</taxon>
        <taxon>Viridiplantae</taxon>
        <taxon>Streptophyta</taxon>
        <taxon>Embryophyta</taxon>
        <taxon>Tracheophyta</taxon>
        <taxon>Spermatophyta</taxon>
        <taxon>Magnoliopsida</taxon>
        <taxon>eudicotyledons</taxon>
        <taxon>Gunneridae</taxon>
        <taxon>Pentapetalae</taxon>
        <taxon>rosids</taxon>
        <taxon>malvids</taxon>
        <taxon>Malvales</taxon>
        <taxon>Malvaceae</taxon>
        <taxon>Malvoideae</taxon>
        <taxon>Gossypium</taxon>
    </lineage>
</organism>
<feature type="compositionally biased region" description="Low complexity" evidence="1">
    <location>
        <begin position="29"/>
        <end position="42"/>
    </location>
</feature>
<dbReference type="AlphaFoldDB" id="A0A2P5VV96"/>
<proteinExistence type="predicted"/>
<protein>
    <submittedName>
        <fullName evidence="2">Uncharacterized protein</fullName>
    </submittedName>
</protein>
<gene>
    <name evidence="2" type="ORF">GOBAR_AA37957</name>
</gene>
<sequence>MLRFMNLRYKLLNVIPQAHLNPKSSNTVGASGDSDSDFGPDSLMDLTNWPNQDESWSTGDAGEMKPNMLYGSKGL</sequence>